<accession>A0ABQ1Q152</accession>
<dbReference type="EMBL" id="BMIN01000005">
    <property type="protein sequence ID" value="GGD08789.1"/>
    <property type="molecule type" value="Genomic_DNA"/>
</dbReference>
<feature type="transmembrane region" description="Helical" evidence="1">
    <location>
        <begin position="12"/>
        <end position="42"/>
    </location>
</feature>
<keyword evidence="1" id="KW-0812">Transmembrane</keyword>
<protein>
    <submittedName>
        <fullName evidence="2">Uncharacterized protein</fullName>
    </submittedName>
</protein>
<proteinExistence type="predicted"/>
<organism evidence="2 3">
    <name type="scientific">Pontibacillus salipaludis</name>
    <dbReference type="NCBI Taxonomy" id="1697394"/>
    <lineage>
        <taxon>Bacteria</taxon>
        <taxon>Bacillati</taxon>
        <taxon>Bacillota</taxon>
        <taxon>Bacilli</taxon>
        <taxon>Bacillales</taxon>
        <taxon>Bacillaceae</taxon>
        <taxon>Pontibacillus</taxon>
    </lineage>
</organism>
<keyword evidence="3" id="KW-1185">Reference proteome</keyword>
<feature type="transmembrane region" description="Helical" evidence="1">
    <location>
        <begin position="62"/>
        <end position="78"/>
    </location>
</feature>
<name>A0ABQ1Q152_9BACI</name>
<evidence type="ECO:0000256" key="1">
    <source>
        <dbReference type="SAM" id="Phobius"/>
    </source>
</evidence>
<dbReference type="Proteomes" id="UP000642571">
    <property type="component" value="Unassembled WGS sequence"/>
</dbReference>
<dbReference type="RefSeq" id="WP_188652495.1">
    <property type="nucleotide sequence ID" value="NZ_BMIN01000005.1"/>
</dbReference>
<sequence>MSLIKLPMLRAIIYCVVILSLLMTNTLDYLNFFLISATYSLIQHLTQKHNMDRHTNNKMLDYGWLPLPIVTALLVLIIY</sequence>
<reference evidence="3" key="1">
    <citation type="journal article" date="2019" name="Int. J. Syst. Evol. Microbiol.">
        <title>The Global Catalogue of Microorganisms (GCM) 10K type strain sequencing project: providing services to taxonomists for standard genome sequencing and annotation.</title>
        <authorList>
            <consortium name="The Broad Institute Genomics Platform"/>
            <consortium name="The Broad Institute Genome Sequencing Center for Infectious Disease"/>
            <person name="Wu L."/>
            <person name="Ma J."/>
        </authorList>
    </citation>
    <scope>NUCLEOTIDE SEQUENCE [LARGE SCALE GENOMIC DNA]</scope>
    <source>
        <strain evidence="3">CGMCC 1.15353</strain>
    </source>
</reference>
<evidence type="ECO:0000313" key="3">
    <source>
        <dbReference type="Proteomes" id="UP000642571"/>
    </source>
</evidence>
<keyword evidence="1" id="KW-0472">Membrane</keyword>
<gene>
    <name evidence="2" type="ORF">GCM10011389_15520</name>
</gene>
<keyword evidence="1" id="KW-1133">Transmembrane helix</keyword>
<evidence type="ECO:0000313" key="2">
    <source>
        <dbReference type="EMBL" id="GGD08789.1"/>
    </source>
</evidence>
<comment type="caution">
    <text evidence="2">The sequence shown here is derived from an EMBL/GenBank/DDBJ whole genome shotgun (WGS) entry which is preliminary data.</text>
</comment>